<dbReference type="GO" id="GO:0032153">
    <property type="term" value="C:cell division site"/>
    <property type="evidence" value="ECO:0007669"/>
    <property type="project" value="UniProtKB-UniRule"/>
</dbReference>
<evidence type="ECO:0000256" key="4">
    <source>
        <dbReference type="ARBA" id="ARBA00022989"/>
    </source>
</evidence>
<dbReference type="InterPro" id="IPR007060">
    <property type="entry name" value="FtsL/DivIC"/>
</dbReference>
<evidence type="ECO:0000256" key="2">
    <source>
        <dbReference type="ARBA" id="ARBA00022618"/>
    </source>
</evidence>
<protein>
    <recommendedName>
        <fullName evidence="7 8">Cell division protein FtsL</fullName>
    </recommendedName>
</protein>
<dbReference type="HAMAP" id="MF_00910">
    <property type="entry name" value="FtsL"/>
    <property type="match status" value="1"/>
</dbReference>
<keyword evidence="1 7" id="KW-1003">Cell membrane</keyword>
<evidence type="ECO:0000256" key="3">
    <source>
        <dbReference type="ARBA" id="ARBA00022692"/>
    </source>
</evidence>
<feature type="transmembrane region" description="Helical" evidence="7">
    <location>
        <begin position="40"/>
        <end position="58"/>
    </location>
</feature>
<comment type="caution">
    <text evidence="9">The sequence shown here is derived from an EMBL/GenBank/DDBJ whole genome shotgun (WGS) entry which is preliminary data.</text>
</comment>
<comment type="similarity">
    <text evidence="7">Belongs to the FtsL family.</text>
</comment>
<proteinExistence type="inferred from homology"/>
<dbReference type="GO" id="GO:0005886">
    <property type="term" value="C:plasma membrane"/>
    <property type="evidence" value="ECO:0007669"/>
    <property type="project" value="UniProtKB-SubCell"/>
</dbReference>
<comment type="function">
    <text evidence="7">Essential cell division protein.</text>
</comment>
<evidence type="ECO:0000256" key="1">
    <source>
        <dbReference type="ARBA" id="ARBA00022475"/>
    </source>
</evidence>
<dbReference type="Proteomes" id="UP000626844">
    <property type="component" value="Unassembled WGS sequence"/>
</dbReference>
<keyword evidence="6 7" id="KW-0131">Cell cycle</keyword>
<keyword evidence="2 7" id="KW-0132">Cell division</keyword>
<dbReference type="AlphaFoldDB" id="A0A926NLC7"/>
<dbReference type="GO" id="GO:0043093">
    <property type="term" value="P:FtsZ-dependent cytokinesis"/>
    <property type="evidence" value="ECO:0007669"/>
    <property type="project" value="UniProtKB-UniRule"/>
</dbReference>
<dbReference type="NCBIfam" id="TIGR02209">
    <property type="entry name" value="ftsL_broad"/>
    <property type="match status" value="1"/>
</dbReference>
<dbReference type="RefSeq" id="WP_191157015.1">
    <property type="nucleotide sequence ID" value="NZ_JACXAI010000006.1"/>
</dbReference>
<evidence type="ECO:0000313" key="10">
    <source>
        <dbReference type="Proteomes" id="UP000626844"/>
    </source>
</evidence>
<reference evidence="9" key="1">
    <citation type="submission" date="2020-09" db="EMBL/GenBank/DDBJ databases">
        <title>A novel bacterium of genus Bacillus, isolated from South China Sea.</title>
        <authorList>
            <person name="Huang H."/>
            <person name="Mo K."/>
            <person name="Hu Y."/>
        </authorList>
    </citation>
    <scope>NUCLEOTIDE SEQUENCE</scope>
    <source>
        <strain evidence="9">IB182487</strain>
    </source>
</reference>
<dbReference type="EMBL" id="JACXAI010000006">
    <property type="protein sequence ID" value="MBD1379926.1"/>
    <property type="molecule type" value="Genomic_DNA"/>
</dbReference>
<evidence type="ECO:0000313" key="9">
    <source>
        <dbReference type="EMBL" id="MBD1379926.1"/>
    </source>
</evidence>
<evidence type="ECO:0000256" key="8">
    <source>
        <dbReference type="NCBIfam" id="TIGR02209"/>
    </source>
</evidence>
<accession>A0A926NLC7</accession>
<sequence>MNQNLAYQIQHQKKEQTNQVPKQKTVVIRRRASITLGEKALIILFAAIFLLGAVKIVSNSVNVYQSNVEIQKLEQRIEVQNRANSDLEVQVAELSKYDRIWKEAKKLGLTLNENNVKNVREQ</sequence>
<keyword evidence="5 7" id="KW-0472">Membrane</keyword>
<dbReference type="Pfam" id="PF04977">
    <property type="entry name" value="DivIC"/>
    <property type="match status" value="1"/>
</dbReference>
<evidence type="ECO:0000256" key="7">
    <source>
        <dbReference type="HAMAP-Rule" id="MF_00910"/>
    </source>
</evidence>
<evidence type="ECO:0000256" key="5">
    <source>
        <dbReference type="ARBA" id="ARBA00023136"/>
    </source>
</evidence>
<evidence type="ECO:0000256" key="6">
    <source>
        <dbReference type="ARBA" id="ARBA00023306"/>
    </source>
</evidence>
<organism evidence="9 10">
    <name type="scientific">Metabacillus arenae</name>
    <dbReference type="NCBI Taxonomy" id="2771434"/>
    <lineage>
        <taxon>Bacteria</taxon>
        <taxon>Bacillati</taxon>
        <taxon>Bacillota</taxon>
        <taxon>Bacilli</taxon>
        <taxon>Bacillales</taxon>
        <taxon>Bacillaceae</taxon>
        <taxon>Metabacillus</taxon>
    </lineage>
</organism>
<comment type="subcellular location">
    <subcellularLocation>
        <location evidence="7">Cell membrane</location>
        <topology evidence="7">Single-pass type II membrane protein</topology>
    </subcellularLocation>
    <text evidence="7">Localizes to the division septum where it forms a ring structure.</text>
</comment>
<dbReference type="InterPro" id="IPR011922">
    <property type="entry name" value="Cell_div_FtsL"/>
</dbReference>
<keyword evidence="3 7" id="KW-0812">Transmembrane</keyword>
<gene>
    <name evidence="7 9" type="primary">ftsL</name>
    <name evidence="9" type="ORF">IC621_06785</name>
</gene>
<name>A0A926NLC7_9BACI</name>
<keyword evidence="4 7" id="KW-1133">Transmembrane helix</keyword>
<keyword evidence="10" id="KW-1185">Reference proteome</keyword>